<dbReference type="SUPFAM" id="SSF53098">
    <property type="entry name" value="Ribonuclease H-like"/>
    <property type="match status" value="1"/>
</dbReference>
<keyword evidence="5" id="KW-0862">Zinc</keyword>
<proteinExistence type="predicted"/>
<feature type="compositionally biased region" description="Basic and acidic residues" evidence="6">
    <location>
        <begin position="224"/>
        <end position="239"/>
    </location>
</feature>
<dbReference type="PROSITE" id="PS50994">
    <property type="entry name" value="INTEGRASE"/>
    <property type="match status" value="1"/>
</dbReference>
<dbReference type="PANTHER" id="PTHR42648:SF25">
    <property type="entry name" value="RNA-DIRECTED DNA POLYMERASE"/>
    <property type="match status" value="1"/>
</dbReference>
<feature type="compositionally biased region" description="Polar residues" evidence="6">
    <location>
        <begin position="1"/>
        <end position="10"/>
    </location>
</feature>
<evidence type="ECO:0000259" key="8">
    <source>
        <dbReference type="PROSITE" id="PS50994"/>
    </source>
</evidence>
<dbReference type="Pfam" id="PF00098">
    <property type="entry name" value="zf-CCHC"/>
    <property type="match status" value="1"/>
</dbReference>
<feature type="domain" description="CCHC-type" evidence="7">
    <location>
        <begin position="301"/>
        <end position="316"/>
    </location>
</feature>
<dbReference type="InterPro" id="IPR025724">
    <property type="entry name" value="GAG-pre-integrase_dom"/>
</dbReference>
<evidence type="ECO:0000256" key="1">
    <source>
        <dbReference type="ARBA" id="ARBA00022670"/>
    </source>
</evidence>
<dbReference type="PANTHER" id="PTHR42648">
    <property type="entry name" value="TRANSPOSASE, PUTATIVE-RELATED"/>
    <property type="match status" value="1"/>
</dbReference>
<feature type="region of interest" description="Disordered" evidence="6">
    <location>
        <begin position="1"/>
        <end position="32"/>
    </location>
</feature>
<gene>
    <name evidence="9" type="ORF">U9M48_030929</name>
</gene>
<dbReference type="InterPro" id="IPR001584">
    <property type="entry name" value="Integrase_cat-core"/>
</dbReference>
<dbReference type="InterPro" id="IPR057670">
    <property type="entry name" value="SH3_retrovirus"/>
</dbReference>
<feature type="region of interest" description="Disordered" evidence="6">
    <location>
        <begin position="833"/>
        <end position="890"/>
    </location>
</feature>
<feature type="region of interest" description="Disordered" evidence="6">
    <location>
        <begin position="224"/>
        <end position="296"/>
    </location>
</feature>
<name>A0AAQ3X3U5_PASNO</name>
<reference evidence="9 10" key="1">
    <citation type="submission" date="2024-02" db="EMBL/GenBank/DDBJ databases">
        <title>High-quality chromosome-scale genome assembly of Pensacola bahiagrass (Paspalum notatum Flugge var. saurae).</title>
        <authorList>
            <person name="Vega J.M."/>
            <person name="Podio M."/>
            <person name="Orjuela J."/>
            <person name="Siena L.A."/>
            <person name="Pessino S.C."/>
            <person name="Combes M.C."/>
            <person name="Mariac C."/>
            <person name="Albertini E."/>
            <person name="Pupilli F."/>
            <person name="Ortiz J.P.A."/>
            <person name="Leblanc O."/>
        </authorList>
    </citation>
    <scope>NUCLEOTIDE SEQUENCE [LARGE SCALE GENOMIC DNA]</scope>
    <source>
        <strain evidence="9">R1</strain>
        <tissue evidence="9">Leaf</tissue>
    </source>
</reference>
<dbReference type="Gene3D" id="3.30.420.10">
    <property type="entry name" value="Ribonuclease H-like superfamily/Ribonuclease H"/>
    <property type="match status" value="1"/>
</dbReference>
<dbReference type="InterPro" id="IPR043502">
    <property type="entry name" value="DNA/RNA_pol_sf"/>
</dbReference>
<dbReference type="SUPFAM" id="SSF57756">
    <property type="entry name" value="Retrovirus zinc finger-like domains"/>
    <property type="match status" value="1"/>
</dbReference>
<dbReference type="InterPro" id="IPR013103">
    <property type="entry name" value="RVT_2"/>
</dbReference>
<keyword evidence="4" id="KW-0378">Hydrolase</keyword>
<dbReference type="InterPro" id="IPR012337">
    <property type="entry name" value="RNaseH-like_sf"/>
</dbReference>
<dbReference type="InterPro" id="IPR001878">
    <property type="entry name" value="Znf_CCHC"/>
</dbReference>
<keyword evidence="10" id="KW-1185">Reference proteome</keyword>
<evidence type="ECO:0000256" key="2">
    <source>
        <dbReference type="ARBA" id="ARBA00022723"/>
    </source>
</evidence>
<feature type="domain" description="Integrase catalytic" evidence="8">
    <location>
        <begin position="557"/>
        <end position="735"/>
    </location>
</feature>
<evidence type="ECO:0000313" key="10">
    <source>
        <dbReference type="Proteomes" id="UP001341281"/>
    </source>
</evidence>
<dbReference type="CDD" id="cd09272">
    <property type="entry name" value="RNase_HI_RT_Ty1"/>
    <property type="match status" value="1"/>
</dbReference>
<dbReference type="InterPro" id="IPR039537">
    <property type="entry name" value="Retrotran_Ty1/copia-like"/>
</dbReference>
<evidence type="ECO:0000256" key="4">
    <source>
        <dbReference type="ARBA" id="ARBA00022801"/>
    </source>
</evidence>
<dbReference type="Pfam" id="PF07727">
    <property type="entry name" value="RVT_2"/>
    <property type="match status" value="1"/>
</dbReference>
<dbReference type="InterPro" id="IPR036875">
    <property type="entry name" value="Znf_CCHC_sf"/>
</dbReference>
<dbReference type="Proteomes" id="UP001341281">
    <property type="component" value="Chromosome 07"/>
</dbReference>
<dbReference type="InterPro" id="IPR036397">
    <property type="entry name" value="RNaseH_sf"/>
</dbReference>
<protein>
    <submittedName>
        <fullName evidence="9">Uncharacterized protein</fullName>
    </submittedName>
</protein>
<dbReference type="SUPFAM" id="SSF56672">
    <property type="entry name" value="DNA/RNA polymerases"/>
    <property type="match status" value="1"/>
</dbReference>
<dbReference type="Pfam" id="PF00665">
    <property type="entry name" value="rve"/>
    <property type="match status" value="1"/>
</dbReference>
<dbReference type="SMART" id="SM00343">
    <property type="entry name" value="ZnF_C2HC"/>
    <property type="match status" value="1"/>
</dbReference>
<evidence type="ECO:0000256" key="3">
    <source>
        <dbReference type="ARBA" id="ARBA00022750"/>
    </source>
</evidence>
<dbReference type="GO" id="GO:0015074">
    <property type="term" value="P:DNA integration"/>
    <property type="evidence" value="ECO:0007669"/>
    <property type="project" value="InterPro"/>
</dbReference>
<accession>A0AAQ3X3U5</accession>
<dbReference type="GO" id="GO:0004190">
    <property type="term" value="F:aspartic-type endopeptidase activity"/>
    <property type="evidence" value="ECO:0007669"/>
    <property type="project" value="UniProtKB-KW"/>
</dbReference>
<keyword evidence="5" id="KW-0863">Zinc-finger</keyword>
<dbReference type="Pfam" id="PF22936">
    <property type="entry name" value="Pol_BBD"/>
    <property type="match status" value="1"/>
</dbReference>
<keyword evidence="3" id="KW-0064">Aspartyl protease</keyword>
<evidence type="ECO:0000256" key="6">
    <source>
        <dbReference type="SAM" id="MobiDB-lite"/>
    </source>
</evidence>
<dbReference type="InterPro" id="IPR054722">
    <property type="entry name" value="PolX-like_BBD"/>
</dbReference>
<dbReference type="GO" id="GO:0006508">
    <property type="term" value="P:proteolysis"/>
    <property type="evidence" value="ECO:0007669"/>
    <property type="project" value="UniProtKB-KW"/>
</dbReference>
<dbReference type="EMBL" id="CP144751">
    <property type="protein sequence ID" value="WVZ83831.1"/>
    <property type="molecule type" value="Genomic_DNA"/>
</dbReference>
<evidence type="ECO:0000313" key="9">
    <source>
        <dbReference type="EMBL" id="WVZ83831.1"/>
    </source>
</evidence>
<keyword evidence="1" id="KW-0645">Protease</keyword>
<dbReference type="Pfam" id="PF13976">
    <property type="entry name" value="gag_pre-integrs"/>
    <property type="match status" value="1"/>
</dbReference>
<feature type="compositionally biased region" description="Basic and acidic residues" evidence="6">
    <location>
        <begin position="256"/>
        <end position="296"/>
    </location>
</feature>
<keyword evidence="2" id="KW-0479">Metal-binding</keyword>
<dbReference type="GO" id="GO:0008270">
    <property type="term" value="F:zinc ion binding"/>
    <property type="evidence" value="ECO:0007669"/>
    <property type="project" value="UniProtKB-KW"/>
</dbReference>
<evidence type="ECO:0000259" key="7">
    <source>
        <dbReference type="PROSITE" id="PS50158"/>
    </source>
</evidence>
<dbReference type="PROSITE" id="PS50158">
    <property type="entry name" value="ZF_CCHC"/>
    <property type="match status" value="1"/>
</dbReference>
<dbReference type="Pfam" id="PF25597">
    <property type="entry name" value="SH3_retrovirus"/>
    <property type="match status" value="1"/>
</dbReference>
<evidence type="ECO:0000256" key="5">
    <source>
        <dbReference type="PROSITE-ProRule" id="PRU00047"/>
    </source>
</evidence>
<dbReference type="Pfam" id="PF14223">
    <property type="entry name" value="Retrotran_gag_2"/>
    <property type="match status" value="1"/>
</dbReference>
<dbReference type="GO" id="GO:0003676">
    <property type="term" value="F:nucleic acid binding"/>
    <property type="evidence" value="ECO:0007669"/>
    <property type="project" value="InterPro"/>
</dbReference>
<sequence length="1422" mass="159495">MSRVTRSQSPGHRERRGSTSPEHSRGGGRGTLVIQKTVRDVGSSAPYPVLTRTNYDNWVVMMKVMLEARGLWEAVEAGTTERQEDRWAMEAILRAVPPEMHQSLGAKKTAKEAWDSLKKMRTGSDLVKRARIQQLRREFELLEFKDGEGVEEFSLRLATLVTRLGELGQVMEDVDVVSKFLRVVPPKFSQLAQSIETLIDLNTLTIEDVVGRFKVQEDRQAQARERGERLYLAEGDRRGSSSRRGGGQGRGRGRSWRSDGDTRGDSRDVRMDTRDGRPDGRDGKDTRVGRPDSRRVSYRDRCRKCGEKGHWARDCKAPRRQERAHLVEEEDDEGPALLMAQVCALQEVEAEAQGKQLDLHEPRAQVLLGEEEKVTKAEQRRWYLDSGASNHMTGRREDFAELDTAITGSVKFGDGSRVTIHGRGTVLFKCQNGDHRALTDVYYIPQLRTSIASLGQLDERGCEVLIKHGILTIRDRELQLLTKVKRSINRMYLLNLSIVRPVCLAAVKDDEAWLWHARFGHLSFEALARMSREGMARGMPRIEHVEELCDSCLAGKQRRSPFTKKAKYRAGDRLELVHGDLCGPISPATHGGRKYFLLLVDDTTRFMWLRLLSSKDEAPEAIKHFQAKVEAETGNKLKVLRTDRGGEFTSVEFGRYCADEGVERHLTAPYSPQQNGVVERRNQTIVGMARSMLKAKKMPAEFWGEAVNTAVFILNRAPTKSLKGMTPFEAWHGRKPDVSFMRTFGCIGHVKNVKPHLGKLEDRSTPLVFLGYEQGSKAYRLYDPRAERVHISRDVVFDEGASWSWEASGAEEDGRGWSSFTIDYTLYRGAGEAAGDRGADAGEAEQSGSGQAEQEAPAEPQSPPTPVPATHGTPTSAKAGSSVRFVTPPPGAAEYLDADYDNEPLRFRAVDNIIGDASPPGQAVRNLDGELFMASAEEPCSLEEAEADARWRRAMEEEMASIEENKTWELVDPPVGCKPIGLKWVYKVKKNERGDVVKHKARLVAKGFVQREGIDFEEVFAPVARMDSVRLLLALAATRDWSVHHLDVKSAFLNGELTEVVHVRQPPGFIVAGEEGKVLRLRKALYGLRQAPRAWNIKLDTTLATLGFKKCSSEHAMYTRRSKEGILIVGVYVDDLIVTGSEQQEIKKFKSEMAAKFKMSDLGLLTYYLGIEVPMQEKPKLSKLSTAEKVDATHYRSLVGGLRYLTHTRPDITFAVGYVSRFMEDPRKDHMAAVKHLLRYIAGTCALGLAYPRRKKTSDLHLFGFSDSDMGGDIDCRKSTSGMVFFLETCPISWQSQKQKIVALSSCEAEYISGAAATCHGIWLRRLLEDITGQAVAAPILRIDNKSAIELAKNPVFHSRSKHIDIKFHFIRDCVERKQVVLEQVGTEQQLADVFTKPLGKNNFEKLKSQVGMVEIKQEHSH</sequence>
<organism evidence="9 10">
    <name type="scientific">Paspalum notatum var. saurae</name>
    <dbReference type="NCBI Taxonomy" id="547442"/>
    <lineage>
        <taxon>Eukaryota</taxon>
        <taxon>Viridiplantae</taxon>
        <taxon>Streptophyta</taxon>
        <taxon>Embryophyta</taxon>
        <taxon>Tracheophyta</taxon>
        <taxon>Spermatophyta</taxon>
        <taxon>Magnoliopsida</taxon>
        <taxon>Liliopsida</taxon>
        <taxon>Poales</taxon>
        <taxon>Poaceae</taxon>
        <taxon>PACMAD clade</taxon>
        <taxon>Panicoideae</taxon>
        <taxon>Andropogonodae</taxon>
        <taxon>Paspaleae</taxon>
        <taxon>Paspalinae</taxon>
        <taxon>Paspalum</taxon>
    </lineage>
</organism>
<dbReference type="Gene3D" id="4.10.60.10">
    <property type="entry name" value="Zinc finger, CCHC-type"/>
    <property type="match status" value="1"/>
</dbReference>